<proteinExistence type="predicted"/>
<dbReference type="PANTHER" id="PTHR43434:SF13">
    <property type="entry name" value="PHOSPHOGLYCOLATE PHOSPHATASE"/>
    <property type="match status" value="1"/>
</dbReference>
<reference evidence="3 4" key="1">
    <citation type="submission" date="2024-08" db="EMBL/GenBank/DDBJ databases">
        <title>Two novel Cytobacillus novel species.</title>
        <authorList>
            <person name="Liu G."/>
        </authorList>
    </citation>
    <scope>NUCLEOTIDE SEQUENCE [LARGE SCALE GENOMIC DNA]</scope>
    <source>
        <strain evidence="3 4">FJAT-54145</strain>
    </source>
</reference>
<dbReference type="Gene3D" id="1.10.150.240">
    <property type="entry name" value="Putative phosphatase, domain 2"/>
    <property type="match status" value="1"/>
</dbReference>
<dbReference type="InterPro" id="IPR041492">
    <property type="entry name" value="HAD_2"/>
</dbReference>
<evidence type="ECO:0000313" key="3">
    <source>
        <dbReference type="EMBL" id="MFE8702258.1"/>
    </source>
</evidence>
<keyword evidence="2" id="KW-0460">Magnesium</keyword>
<dbReference type="PANTHER" id="PTHR43434">
    <property type="entry name" value="PHOSPHOGLYCOLATE PHOSPHATASE"/>
    <property type="match status" value="1"/>
</dbReference>
<dbReference type="PRINTS" id="PR00413">
    <property type="entry name" value="HADHALOGNASE"/>
</dbReference>
<dbReference type="InterPro" id="IPR036412">
    <property type="entry name" value="HAD-like_sf"/>
</dbReference>
<organism evidence="3 4">
    <name type="scientific">Cytobacillus spartinae</name>
    <dbReference type="NCBI Taxonomy" id="3299023"/>
    <lineage>
        <taxon>Bacteria</taxon>
        <taxon>Bacillati</taxon>
        <taxon>Bacillota</taxon>
        <taxon>Bacilli</taxon>
        <taxon>Bacillales</taxon>
        <taxon>Bacillaceae</taxon>
        <taxon>Cytobacillus</taxon>
    </lineage>
</organism>
<dbReference type="InterPro" id="IPR023198">
    <property type="entry name" value="PGP-like_dom2"/>
</dbReference>
<dbReference type="Proteomes" id="UP001601059">
    <property type="component" value="Unassembled WGS sequence"/>
</dbReference>
<dbReference type="Pfam" id="PF13419">
    <property type="entry name" value="HAD_2"/>
    <property type="match status" value="1"/>
</dbReference>
<dbReference type="InterPro" id="IPR006439">
    <property type="entry name" value="HAD-SF_hydro_IA"/>
</dbReference>
<dbReference type="SFLD" id="SFLDS00003">
    <property type="entry name" value="Haloacid_Dehalogenase"/>
    <property type="match status" value="1"/>
</dbReference>
<dbReference type="RefSeq" id="WP_389362228.1">
    <property type="nucleotide sequence ID" value="NZ_JBIACK010000009.1"/>
</dbReference>
<dbReference type="InterPro" id="IPR050155">
    <property type="entry name" value="HAD-like_hydrolase_sf"/>
</dbReference>
<evidence type="ECO:0000313" key="4">
    <source>
        <dbReference type="Proteomes" id="UP001601059"/>
    </source>
</evidence>
<evidence type="ECO:0000256" key="2">
    <source>
        <dbReference type="ARBA" id="ARBA00022842"/>
    </source>
</evidence>
<sequence length="208" mass="23814">MIKYIIFDFDGTLADSRSAFVSVWNGLADKHNYKKVQPGELESLRKLTINERSKLLNFPFYKIPIVMPELIAMLRDSINEMTLFNGIKDMLSELRKMGYQLAIISSNSVENIKDFLKRNEMEEVITEVLSAKRIFGKDKVIKKFLKAHGLQADEVIYVGDEHRDVVACKKSNVKIIWVGWGYDALEAVQSEGPDYTVYSPEDIIQIVS</sequence>
<keyword evidence="1" id="KW-0378">Hydrolase</keyword>
<comment type="caution">
    <text evidence="3">The sequence shown here is derived from an EMBL/GenBank/DDBJ whole genome shotgun (WGS) entry which is preliminary data.</text>
</comment>
<dbReference type="EMBL" id="JBIACK010000009">
    <property type="protein sequence ID" value="MFE8702258.1"/>
    <property type="molecule type" value="Genomic_DNA"/>
</dbReference>
<evidence type="ECO:0000256" key="1">
    <source>
        <dbReference type="ARBA" id="ARBA00022801"/>
    </source>
</evidence>
<accession>A0ABW6KHC0</accession>
<dbReference type="SFLD" id="SFLDG01129">
    <property type="entry name" value="C1.5:_HAD__Beta-PGM__Phosphata"/>
    <property type="match status" value="1"/>
</dbReference>
<name>A0ABW6KHC0_9BACI</name>
<dbReference type="Gene3D" id="3.40.50.1000">
    <property type="entry name" value="HAD superfamily/HAD-like"/>
    <property type="match status" value="1"/>
</dbReference>
<protein>
    <submittedName>
        <fullName evidence="3">HAD hydrolase-like protein</fullName>
    </submittedName>
</protein>
<keyword evidence="4" id="KW-1185">Reference proteome</keyword>
<gene>
    <name evidence="3" type="ORF">ACFYKX_16805</name>
</gene>
<dbReference type="SUPFAM" id="SSF56784">
    <property type="entry name" value="HAD-like"/>
    <property type="match status" value="1"/>
</dbReference>
<dbReference type="InterPro" id="IPR023214">
    <property type="entry name" value="HAD_sf"/>
</dbReference>